<evidence type="ECO:0000313" key="2">
    <source>
        <dbReference type="EMBL" id="SFC45002.1"/>
    </source>
</evidence>
<keyword evidence="3" id="KW-1185">Reference proteome</keyword>
<accession>A0A1I1JAJ0</accession>
<dbReference type="EMBL" id="FOLB01000006">
    <property type="protein sequence ID" value="SFC45002.1"/>
    <property type="molecule type" value="Genomic_DNA"/>
</dbReference>
<dbReference type="OrthoDB" id="3774480at2"/>
<keyword evidence="1" id="KW-0732">Signal</keyword>
<gene>
    <name evidence="2" type="ORF">SAMN04487968_106231</name>
</gene>
<sequence length="464" mass="48352">MRRTILAAATALLTAATTLVGIHDPVAANTVITVPGHNYEAAGLNHWSNQCGAPWAQAGEAPSAIYSAVGLAGSHATGFDFATAGSEAGPWVYVRHPSQLTTLQMGVRTRPGDVGHLVAYYTPPGDTDILVGIVDLPASINGWGSFLGLANALLTWHWIHADGTYMFPASPAPYQKTIRGIAQVYGTDNAGAVVMVTFGCEGDPFYFDRFVVGSTTYDFEGVPTAASLGVSGGSSSVTVDTGRGVSFAGFASAAADGHGSAGGVFSGTGSLVRVTGGRSVVARGSFAPGSAAAFAIPRIRPGTYVFVSDATDRFESATSAPITVHVRSRIKGRLQHGTVRAGSTVVVSGRVTPGAKRARLRLQQKSGHRWRTIASGRSRAHGAFRLAKRAGSPGTMKLRVVVRGFRGYQGDATRTFRVHVVRAPKPSRSTPVATVEHTAPVAAPPKAPAPHYTAPMNMVGHRPF</sequence>
<reference evidence="2 3" key="1">
    <citation type="submission" date="2016-10" db="EMBL/GenBank/DDBJ databases">
        <authorList>
            <person name="de Groot N.N."/>
        </authorList>
    </citation>
    <scope>NUCLEOTIDE SEQUENCE [LARGE SCALE GENOMIC DNA]</scope>
    <source>
        <strain evidence="2 3">CGMCC 1.7056</strain>
    </source>
</reference>
<proteinExistence type="predicted"/>
<protein>
    <submittedName>
        <fullName evidence="2">Uncharacterized protein</fullName>
    </submittedName>
</protein>
<dbReference type="Proteomes" id="UP000198832">
    <property type="component" value="Unassembled WGS sequence"/>
</dbReference>
<feature type="signal peptide" evidence="1">
    <location>
        <begin position="1"/>
        <end position="22"/>
    </location>
</feature>
<evidence type="ECO:0000313" key="3">
    <source>
        <dbReference type="Proteomes" id="UP000198832"/>
    </source>
</evidence>
<dbReference type="AlphaFoldDB" id="A0A1I1JAJ0"/>
<feature type="chain" id="PRO_5038881910" evidence="1">
    <location>
        <begin position="23"/>
        <end position="464"/>
    </location>
</feature>
<organism evidence="2 3">
    <name type="scientific">Nocardioides terrae</name>
    <dbReference type="NCBI Taxonomy" id="574651"/>
    <lineage>
        <taxon>Bacteria</taxon>
        <taxon>Bacillati</taxon>
        <taxon>Actinomycetota</taxon>
        <taxon>Actinomycetes</taxon>
        <taxon>Propionibacteriales</taxon>
        <taxon>Nocardioidaceae</taxon>
        <taxon>Nocardioides</taxon>
    </lineage>
</organism>
<evidence type="ECO:0000256" key="1">
    <source>
        <dbReference type="SAM" id="SignalP"/>
    </source>
</evidence>
<dbReference type="RefSeq" id="WP_091123306.1">
    <property type="nucleotide sequence ID" value="NZ_FOLB01000006.1"/>
</dbReference>
<name>A0A1I1JAJ0_9ACTN</name>